<dbReference type="RefSeq" id="WP_147770233.1">
    <property type="nucleotide sequence ID" value="NZ_SAYB01000002.1"/>
</dbReference>
<dbReference type="AlphaFoldDB" id="A0A5C8EQC4"/>
<gene>
    <name evidence="1" type="ORF">EPJ78_01165</name>
</gene>
<name>A0A5C8EQC4_9SPIR</name>
<dbReference type="Proteomes" id="UP000322814">
    <property type="component" value="Unassembled WGS sequence"/>
</dbReference>
<protein>
    <submittedName>
        <fullName evidence="1">5-methylcytosine-specific restriction system specificity protein McrC</fullName>
    </submittedName>
</protein>
<comment type="caution">
    <text evidence="1">The sequence shown here is derived from an EMBL/GenBank/DDBJ whole genome shotgun (WGS) entry which is preliminary data.</text>
</comment>
<accession>A0A5C8EQC4</accession>
<dbReference type="PANTHER" id="PTHR38733:SF1">
    <property type="entry name" value="TYPE IV METHYL-DIRECTED RESTRICTION ENZYME ECOKMCRBC"/>
    <property type="match status" value="1"/>
</dbReference>
<organism evidence="1 2">
    <name type="scientific">Brachyspira aalborgi</name>
    <dbReference type="NCBI Taxonomy" id="29522"/>
    <lineage>
        <taxon>Bacteria</taxon>
        <taxon>Pseudomonadati</taxon>
        <taxon>Spirochaetota</taxon>
        <taxon>Spirochaetia</taxon>
        <taxon>Brachyspirales</taxon>
        <taxon>Brachyspiraceae</taxon>
        <taxon>Brachyspira</taxon>
    </lineage>
</organism>
<dbReference type="GO" id="GO:0009307">
    <property type="term" value="P:DNA restriction-modification system"/>
    <property type="evidence" value="ECO:0007669"/>
    <property type="project" value="InterPro"/>
</dbReference>
<dbReference type="Pfam" id="PF10117">
    <property type="entry name" value="McrBC"/>
    <property type="match status" value="1"/>
</dbReference>
<evidence type="ECO:0000313" key="2">
    <source>
        <dbReference type="Proteomes" id="UP000322814"/>
    </source>
</evidence>
<evidence type="ECO:0000313" key="1">
    <source>
        <dbReference type="EMBL" id="TXJ39284.1"/>
    </source>
</evidence>
<reference evidence="1 2" key="1">
    <citation type="journal article" date="1992" name="Lakartidningen">
        <title>[Penicillin V and not amoxicillin is the first choice preparation in acute otitis].</title>
        <authorList>
            <person name="Kamme C."/>
            <person name="Lundgren K."/>
            <person name="Prellner K."/>
        </authorList>
    </citation>
    <scope>NUCLEOTIDE SEQUENCE [LARGE SCALE GENOMIC DNA]</scope>
    <source>
        <strain evidence="1 2">PC4580III</strain>
    </source>
</reference>
<proteinExistence type="predicted"/>
<dbReference type="InterPro" id="IPR019292">
    <property type="entry name" value="McrC"/>
</dbReference>
<dbReference type="PIRSF" id="PIRSF003109">
    <property type="entry name" value="McrC"/>
    <property type="match status" value="1"/>
</dbReference>
<dbReference type="PANTHER" id="PTHR38733">
    <property type="entry name" value="PROTEIN MCRC"/>
    <property type="match status" value="1"/>
</dbReference>
<dbReference type="InterPro" id="IPR014407">
    <property type="entry name" value="McrC_bac"/>
</dbReference>
<dbReference type="EMBL" id="SAYB01000002">
    <property type="protein sequence ID" value="TXJ39284.1"/>
    <property type="molecule type" value="Genomic_DNA"/>
</dbReference>
<sequence length="361" mass="43834">MNNIPIKNIYYMLCYAWNIIDEINDIEFGDEKFENIYNLMAKILDYFLNKLIKRGFYKNYILIEEDLSMLKGKIDFSKSIKTNVINQKRLICQYDILSTNILFNQIIKSTLNKLINYKNIDGELKNKLIILSRYFIKIKDIKINNNTFKSLKYHRNNIHYKFIINICKLVYNNLILDKNYNENSGRFYIDKNENKTMHRIYEKFVLNYYKINYQNFAVKSQPIKWQIKNDNFNFMPNMKTDITIYNKEKCLIIDTKFYKEILIKHKGNKKHKGKEIIRPSHLYQIYAYMNNIKFKRNKNIKGILLYAGTNEIINKNYQKEKFDYKIQDKDFSVRILDLNKEWENIENQLNEIVEEHFNIVK</sequence>